<evidence type="ECO:0000313" key="6">
    <source>
        <dbReference type="EMBL" id="CAB5039271.1"/>
    </source>
</evidence>
<accession>A0A6J6WU28</accession>
<dbReference type="AlphaFoldDB" id="A0A6J6WU28"/>
<evidence type="ECO:0000259" key="1">
    <source>
        <dbReference type="Pfam" id="PF13280"/>
    </source>
</evidence>
<reference evidence="4" key="1">
    <citation type="submission" date="2020-05" db="EMBL/GenBank/DDBJ databases">
        <authorList>
            <person name="Chiriac C."/>
            <person name="Salcher M."/>
            <person name="Ghai R."/>
            <person name="Kavagutti S V."/>
        </authorList>
    </citation>
    <scope>NUCLEOTIDE SEQUENCE</scope>
</reference>
<dbReference type="EMBL" id="CAFBQC010000002">
    <property type="protein sequence ID" value="CAB5039271.1"/>
    <property type="molecule type" value="Genomic_DNA"/>
</dbReference>
<evidence type="ECO:0000313" key="5">
    <source>
        <dbReference type="EMBL" id="CAB4838009.1"/>
    </source>
</evidence>
<dbReference type="EMBL" id="CAEZYI010000002">
    <property type="protein sequence ID" value="CAB4711083.1"/>
    <property type="molecule type" value="Genomic_DNA"/>
</dbReference>
<feature type="domain" description="WCX" evidence="2">
    <location>
        <begin position="237"/>
        <end position="306"/>
    </location>
</feature>
<dbReference type="Pfam" id="PF13280">
    <property type="entry name" value="WYL"/>
    <property type="match status" value="1"/>
</dbReference>
<sequence>MSRKIERLINLTIALLATKRYLTKNEIFSSVEGYEGSPETKERMFERDKDDLRNLGIQIEVGGFDPAFDDEAGYRIKSENYSLNLGTITGTEIALLSLAAEAWRGAALDDAAQSALLKLRSMGVESDMDSIPNISLQIRTPQTNFEMISQAISQRGVLKFSYLSKDLEVQHRSVAPYAIATHRGFWYLAGMDLDRKSLRTFRLDRIEGEIETSRGSNEYAIPEDFDILKSLEAIRKPERATLDIRKGKAHLLRVQALSIIDKGEWDEITLEYQDLTYVVDSILWHGDDVFVVAPDNLREAVVDALKVLVGLHG</sequence>
<proteinExistence type="predicted"/>
<dbReference type="PANTHER" id="PTHR34580">
    <property type="match status" value="1"/>
</dbReference>
<organism evidence="4">
    <name type="scientific">freshwater metagenome</name>
    <dbReference type="NCBI Taxonomy" id="449393"/>
    <lineage>
        <taxon>unclassified sequences</taxon>
        <taxon>metagenomes</taxon>
        <taxon>ecological metagenomes</taxon>
    </lineage>
</organism>
<gene>
    <name evidence="3" type="ORF">UFOPK2662_00105</name>
    <name evidence="4" type="ORF">UFOPK2942_01108</name>
    <name evidence="5" type="ORF">UFOPK3232_00126</name>
    <name evidence="6" type="ORF">UFOPK4242_00126</name>
    <name evidence="7" type="ORF">UFOPK4382_00263</name>
</gene>
<dbReference type="EMBL" id="CAFAAA010000047">
    <property type="protein sequence ID" value="CAB4786744.1"/>
    <property type="molecule type" value="Genomic_DNA"/>
</dbReference>
<dbReference type="InterPro" id="IPR051534">
    <property type="entry name" value="CBASS_pafABC_assoc_protein"/>
</dbReference>
<evidence type="ECO:0000313" key="3">
    <source>
        <dbReference type="EMBL" id="CAB4711083.1"/>
    </source>
</evidence>
<protein>
    <submittedName>
        <fullName evidence="4">Unannotated protein</fullName>
    </submittedName>
</protein>
<name>A0A6J6WU28_9ZZZZ</name>
<evidence type="ECO:0000259" key="2">
    <source>
        <dbReference type="Pfam" id="PF25583"/>
    </source>
</evidence>
<dbReference type="EMBL" id="CAFBRA010000009">
    <property type="protein sequence ID" value="CAB5072089.1"/>
    <property type="molecule type" value="Genomic_DNA"/>
</dbReference>
<dbReference type="InterPro" id="IPR057727">
    <property type="entry name" value="WCX_dom"/>
</dbReference>
<feature type="domain" description="WYL" evidence="1">
    <location>
        <begin position="144"/>
        <end position="207"/>
    </location>
</feature>
<evidence type="ECO:0000313" key="7">
    <source>
        <dbReference type="EMBL" id="CAB5072089.1"/>
    </source>
</evidence>
<dbReference type="PANTHER" id="PTHR34580:SF3">
    <property type="entry name" value="PROTEIN PAFB"/>
    <property type="match status" value="1"/>
</dbReference>
<dbReference type="InterPro" id="IPR026881">
    <property type="entry name" value="WYL_dom"/>
</dbReference>
<evidence type="ECO:0000313" key="4">
    <source>
        <dbReference type="EMBL" id="CAB4786744.1"/>
    </source>
</evidence>
<dbReference type="PROSITE" id="PS52050">
    <property type="entry name" value="WYL"/>
    <property type="match status" value="1"/>
</dbReference>
<dbReference type="Pfam" id="PF25583">
    <property type="entry name" value="WCX"/>
    <property type="match status" value="1"/>
</dbReference>
<dbReference type="EMBL" id="CAFARE010000002">
    <property type="protein sequence ID" value="CAB4838009.1"/>
    <property type="molecule type" value="Genomic_DNA"/>
</dbReference>